<gene>
    <name evidence="5" type="ORF">EIK76_05880</name>
</gene>
<dbReference type="Pfam" id="PF20463">
    <property type="entry name" value="PDH_C"/>
    <property type="match status" value="1"/>
</dbReference>
<evidence type="ECO:0000256" key="2">
    <source>
        <dbReference type="PIRNR" id="PIRNR001499"/>
    </source>
</evidence>
<protein>
    <recommendedName>
        <fullName evidence="2">T-protein</fullName>
    </recommendedName>
</protein>
<dbReference type="GO" id="GO:0046417">
    <property type="term" value="P:chorismate metabolic process"/>
    <property type="evidence" value="ECO:0007669"/>
    <property type="project" value="InterPro"/>
</dbReference>
<feature type="domain" description="Chorismate mutase" evidence="3">
    <location>
        <begin position="8"/>
        <end position="99"/>
    </location>
</feature>
<dbReference type="GO" id="GO:0005737">
    <property type="term" value="C:cytoplasm"/>
    <property type="evidence" value="ECO:0007669"/>
    <property type="project" value="UniProtKB-SubCell"/>
</dbReference>
<keyword evidence="2" id="KW-0827">Tyrosine biosynthesis</keyword>
<evidence type="ECO:0000256" key="1">
    <source>
        <dbReference type="ARBA" id="ARBA00023002"/>
    </source>
</evidence>
<dbReference type="NCBIfam" id="NF008400">
    <property type="entry name" value="PRK11199.1"/>
    <property type="match status" value="1"/>
</dbReference>
<comment type="pathway">
    <text evidence="2">Amino-acid biosynthesis; L-tyrosine biosynthesis; (4-hydroxyphenyl)pyruvate from prephenate (NAD(+) route): step 1/1.</text>
</comment>
<dbReference type="Proteomes" id="UP000276260">
    <property type="component" value="Unassembled WGS sequence"/>
</dbReference>
<accession>A0A3P3QSS4</accession>
<evidence type="ECO:0000259" key="3">
    <source>
        <dbReference type="PROSITE" id="PS51168"/>
    </source>
</evidence>
<sequence>MNEVVNPADPMAALLPLRQQIDQLDSQLVELLAKRAAVTAEVGRVKQQYALPLYVPEREQALIKARRQQAEQAGVSADLIEDVLRRVMRESYQTQEAGFVCCRTPGDKVVVVGGAGALGKRFVSLFQRSGYSVEVLEQQNWHQAKQMVQGATLVLIAVPIAVTEQVIAQLPELDADTVLADLTSTKTGPLTAMLAKHKGAVVGLHPMFGPDISNIAKQVVVVSHGRAAEQYQWLIQQFKVWGAVLTEKSAQQHDELMQLIQAMRHFSSLVYGVHLAEEQADLQQLLELSSPIYRLELAMVGRLFAQNAELYADIMLSSSAVTGLLQRYQHRFNQLSHLLAARDKAGLMAEFAKGQQFFGPLAQQFLEESRRLLQKASDERS</sequence>
<dbReference type="PROSITE" id="PS51168">
    <property type="entry name" value="CHORISMATE_MUT_2"/>
    <property type="match status" value="1"/>
</dbReference>
<dbReference type="InterPro" id="IPR046826">
    <property type="entry name" value="PDH_N"/>
</dbReference>
<dbReference type="InterPro" id="IPR036291">
    <property type="entry name" value="NAD(P)-bd_dom_sf"/>
</dbReference>
<feature type="domain" description="Prephenate/arogenate dehydrogenase" evidence="4">
    <location>
        <begin position="107"/>
        <end position="369"/>
    </location>
</feature>
<dbReference type="InterPro" id="IPR003099">
    <property type="entry name" value="Prephen_DH"/>
</dbReference>
<dbReference type="GO" id="GO:0008977">
    <property type="term" value="F:prephenate dehydrogenase (NAD+) activity"/>
    <property type="evidence" value="ECO:0007669"/>
    <property type="project" value="InterPro"/>
</dbReference>
<dbReference type="InterPro" id="IPR008927">
    <property type="entry name" value="6-PGluconate_DH-like_C_sf"/>
</dbReference>
<dbReference type="PANTHER" id="PTHR21363">
    <property type="entry name" value="PREPHENATE DEHYDROGENASE"/>
    <property type="match status" value="1"/>
</dbReference>
<dbReference type="SUPFAM" id="SSF48179">
    <property type="entry name" value="6-phosphogluconate dehydrogenase C-terminal domain-like"/>
    <property type="match status" value="1"/>
</dbReference>
<dbReference type="Gene3D" id="1.10.3660.10">
    <property type="entry name" value="6-phosphogluconate dehydrogenase C-terminal like domain"/>
    <property type="match status" value="1"/>
</dbReference>
<dbReference type="EMBL" id="RRCF01000001">
    <property type="protein sequence ID" value="RRJ23589.1"/>
    <property type="molecule type" value="Genomic_DNA"/>
</dbReference>
<reference evidence="5 6" key="1">
    <citation type="submission" date="2018-11" db="EMBL/GenBank/DDBJ databases">
        <title>Draft genome analysis of Rheinheimera mesophila isolated from an industrial waste site.</title>
        <authorList>
            <person name="Yu Q."/>
            <person name="Qi Y."/>
            <person name="Zhang H."/>
            <person name="Lu Y."/>
            <person name="Pu J."/>
        </authorList>
    </citation>
    <scope>NUCLEOTIDE SEQUENCE [LARGE SCALE GENOMIC DNA]</scope>
    <source>
        <strain evidence="5 6">IITR13</strain>
    </source>
</reference>
<dbReference type="InterPro" id="IPR036263">
    <property type="entry name" value="Chorismate_II_sf"/>
</dbReference>
<dbReference type="GO" id="GO:0070403">
    <property type="term" value="F:NAD+ binding"/>
    <property type="evidence" value="ECO:0007669"/>
    <property type="project" value="InterPro"/>
</dbReference>
<keyword evidence="2" id="KW-0028">Amino-acid biosynthesis</keyword>
<proteinExistence type="predicted"/>
<dbReference type="OrthoDB" id="6198144at2"/>
<dbReference type="InterPro" id="IPR046825">
    <property type="entry name" value="PDH_C"/>
</dbReference>
<dbReference type="Pfam" id="PF01817">
    <property type="entry name" value="CM_2"/>
    <property type="match status" value="1"/>
</dbReference>
<comment type="caution">
    <text evidence="5">The sequence shown here is derived from an EMBL/GenBank/DDBJ whole genome shotgun (WGS) entry which is preliminary data.</text>
</comment>
<dbReference type="Pfam" id="PF02153">
    <property type="entry name" value="PDH_N"/>
    <property type="match status" value="1"/>
</dbReference>
<dbReference type="InterPro" id="IPR050812">
    <property type="entry name" value="Preph/Arog_dehydrog"/>
</dbReference>
<keyword evidence="2" id="KW-0520">NAD</keyword>
<keyword evidence="1 2" id="KW-0560">Oxidoreductase</keyword>
<evidence type="ECO:0000313" key="6">
    <source>
        <dbReference type="Proteomes" id="UP000276260"/>
    </source>
</evidence>
<dbReference type="InterPro" id="IPR002701">
    <property type="entry name" value="CM_II_prokaryot"/>
</dbReference>
<organism evidence="5 6">
    <name type="scientific">Rheinheimera mesophila</name>
    <dbReference type="NCBI Taxonomy" id="1547515"/>
    <lineage>
        <taxon>Bacteria</taxon>
        <taxon>Pseudomonadati</taxon>
        <taxon>Pseudomonadota</taxon>
        <taxon>Gammaproteobacteria</taxon>
        <taxon>Chromatiales</taxon>
        <taxon>Chromatiaceae</taxon>
        <taxon>Rheinheimera</taxon>
    </lineage>
</organism>
<dbReference type="RefSeq" id="WP_082101733.1">
    <property type="nucleotide sequence ID" value="NZ_LAVS01000001.1"/>
</dbReference>
<dbReference type="Gene3D" id="3.40.50.720">
    <property type="entry name" value="NAD(P)-binding Rossmann-like Domain"/>
    <property type="match status" value="1"/>
</dbReference>
<comment type="pathway">
    <text evidence="2">Metabolic intermediate biosynthesis; prephenate biosynthesis; prephenate from chorismate: step 1/1.</text>
</comment>
<dbReference type="NCBIfam" id="TIGR01799">
    <property type="entry name" value="CM_T"/>
    <property type="match status" value="1"/>
</dbReference>
<dbReference type="SMART" id="SM00830">
    <property type="entry name" value="CM_2"/>
    <property type="match status" value="1"/>
</dbReference>
<comment type="subcellular location">
    <subcellularLocation>
        <location evidence="2">Cytoplasm</location>
    </subcellularLocation>
</comment>
<dbReference type="PANTHER" id="PTHR21363:SF0">
    <property type="entry name" value="PREPHENATE DEHYDROGENASE [NADP(+)]"/>
    <property type="match status" value="1"/>
</dbReference>
<dbReference type="SUPFAM" id="SSF51735">
    <property type="entry name" value="NAD(P)-binding Rossmann-fold domains"/>
    <property type="match status" value="1"/>
</dbReference>
<dbReference type="SUPFAM" id="SSF48600">
    <property type="entry name" value="Chorismate mutase II"/>
    <property type="match status" value="1"/>
</dbReference>
<dbReference type="AlphaFoldDB" id="A0A3P3QSS4"/>
<dbReference type="GO" id="GO:0004106">
    <property type="term" value="F:chorismate mutase activity"/>
    <property type="evidence" value="ECO:0007669"/>
    <property type="project" value="InterPro"/>
</dbReference>
<dbReference type="Gene3D" id="1.20.59.10">
    <property type="entry name" value="Chorismate mutase"/>
    <property type="match status" value="1"/>
</dbReference>
<dbReference type="PROSITE" id="PS51176">
    <property type="entry name" value="PDH_ADH"/>
    <property type="match status" value="1"/>
</dbReference>
<keyword evidence="2" id="KW-0963">Cytoplasm</keyword>
<dbReference type="GO" id="GO:0004665">
    <property type="term" value="F:prephenate dehydrogenase (NADP+) activity"/>
    <property type="evidence" value="ECO:0007669"/>
    <property type="project" value="InterPro"/>
</dbReference>
<dbReference type="UniPathway" id="UPA00120">
    <property type="reaction ID" value="UER00203"/>
</dbReference>
<dbReference type="UniPathway" id="UPA00122">
    <property type="reaction ID" value="UER00961"/>
</dbReference>
<keyword evidence="2" id="KW-0057">Aromatic amino acid biosynthesis</keyword>
<keyword evidence="6" id="KW-1185">Reference proteome</keyword>
<dbReference type="InterPro" id="IPR036979">
    <property type="entry name" value="CM_dom_sf"/>
</dbReference>
<dbReference type="InterPro" id="IPR008244">
    <property type="entry name" value="Chor_mut/prephenate_DH_T"/>
</dbReference>
<name>A0A3P3QSS4_9GAMM</name>
<dbReference type="GO" id="GO:0006571">
    <property type="term" value="P:tyrosine biosynthetic process"/>
    <property type="evidence" value="ECO:0007669"/>
    <property type="project" value="UniProtKB-UniPathway"/>
</dbReference>
<dbReference type="InterPro" id="IPR011277">
    <property type="entry name" value="CM_T"/>
</dbReference>
<evidence type="ECO:0000259" key="4">
    <source>
        <dbReference type="PROSITE" id="PS51176"/>
    </source>
</evidence>
<keyword evidence="2 5" id="KW-0413">Isomerase</keyword>
<evidence type="ECO:0000313" key="5">
    <source>
        <dbReference type="EMBL" id="RRJ23589.1"/>
    </source>
</evidence>
<dbReference type="PIRSF" id="PIRSF001499">
    <property type="entry name" value="Chor_mut_pdh_Tpr"/>
    <property type="match status" value="1"/>
</dbReference>